<dbReference type="AlphaFoldDB" id="A0A2N9G9R0"/>
<dbReference type="GO" id="GO:0098542">
    <property type="term" value="P:defense response to other organism"/>
    <property type="evidence" value="ECO:0007669"/>
    <property type="project" value="TreeGrafter"/>
</dbReference>
<keyword evidence="3" id="KW-0611">Plant defense</keyword>
<dbReference type="Gene3D" id="1.10.10.10">
    <property type="entry name" value="Winged helix-like DNA-binding domain superfamily/Winged helix DNA-binding domain"/>
    <property type="match status" value="1"/>
</dbReference>
<dbReference type="Pfam" id="PF18052">
    <property type="entry name" value="Rx_N"/>
    <property type="match status" value="1"/>
</dbReference>
<dbReference type="InterPro" id="IPR036388">
    <property type="entry name" value="WH-like_DNA-bd_sf"/>
</dbReference>
<dbReference type="PANTHER" id="PTHR23155">
    <property type="entry name" value="DISEASE RESISTANCE PROTEIN RP"/>
    <property type="match status" value="1"/>
</dbReference>
<dbReference type="Gene3D" id="3.80.10.10">
    <property type="entry name" value="Ribonuclease Inhibitor"/>
    <property type="match status" value="1"/>
</dbReference>
<dbReference type="GO" id="GO:0043531">
    <property type="term" value="F:ADP binding"/>
    <property type="evidence" value="ECO:0007669"/>
    <property type="project" value="InterPro"/>
</dbReference>
<dbReference type="Gene3D" id="1.20.5.4130">
    <property type="match status" value="1"/>
</dbReference>
<feature type="domain" description="Disease resistance N-terminal" evidence="5">
    <location>
        <begin position="3"/>
        <end position="93"/>
    </location>
</feature>
<feature type="domain" description="Disease resistance R13L4/SHOC-2-like LRR" evidence="7">
    <location>
        <begin position="569"/>
        <end position="876"/>
    </location>
</feature>
<evidence type="ECO:0000256" key="1">
    <source>
        <dbReference type="ARBA" id="ARBA00022737"/>
    </source>
</evidence>
<protein>
    <recommendedName>
        <fullName evidence="9">AAA+ ATPase domain-containing protein</fullName>
    </recommendedName>
</protein>
<evidence type="ECO:0000256" key="2">
    <source>
        <dbReference type="ARBA" id="ARBA00022741"/>
    </source>
</evidence>
<evidence type="ECO:0000256" key="3">
    <source>
        <dbReference type="ARBA" id="ARBA00022821"/>
    </source>
</evidence>
<evidence type="ECO:0000259" key="6">
    <source>
        <dbReference type="Pfam" id="PF23559"/>
    </source>
</evidence>
<dbReference type="Pfam" id="PF00931">
    <property type="entry name" value="NB-ARC"/>
    <property type="match status" value="1"/>
</dbReference>
<dbReference type="InterPro" id="IPR058922">
    <property type="entry name" value="WHD_DRP"/>
</dbReference>
<dbReference type="Gene3D" id="3.40.50.300">
    <property type="entry name" value="P-loop containing nucleotide triphosphate hydrolases"/>
    <property type="match status" value="1"/>
</dbReference>
<feature type="domain" description="NB-ARC" evidence="4">
    <location>
        <begin position="168"/>
        <end position="346"/>
    </location>
</feature>
<dbReference type="InterPro" id="IPR042197">
    <property type="entry name" value="Apaf_helical"/>
</dbReference>
<gene>
    <name evidence="8" type="ORF">FSB_LOCUS23833</name>
</gene>
<dbReference type="FunFam" id="1.10.10.10:FF:000322">
    <property type="entry name" value="Probable disease resistance protein At1g63360"/>
    <property type="match status" value="1"/>
</dbReference>
<keyword evidence="1" id="KW-0677">Repeat</keyword>
<sequence>MAESAVSLVLDYLVQEARLLGGIHDEVASIRAELEMIQSFIKDADARADKEGVSNVARTWVRQAREKTFHIEDVIDEYILHITKHPQKRKRFRFLVDIIPGMTLERHVIASKIQNINNDLKALRERGESFGFNSLEQGGPSYDTRCDPWHDPRMASLFIEENELVGIESPKNELIELLVKGQSNRTVISVVGIGGLGKTTLVKKVYDNEQVASHFDCNAWITVSQSYKMEEILRNMIKDFYEARKEFPPRKIDTMEETQLINELRQYLLEQRYVVVFDDIWNISFWGHIKLALPDNKKGSRIVITTRSEIVAPSNIESPSYHVYKLSPLPLEEAQELFCKKVFQHEGGHCPPELVEFANGIIKRCGGLPLAIVTIGGLLSTKKKTASEWCKFLDSLSSELESNPHLLDITKILSFSYQDQPYNLKACFLYFGMFPEDYVINCARLIRLWIAEGFVKEKQGLTLEDVAQDYLSHLIYTSLVQVAKVDFVGKTRSCRVHDMMREVTLSRSEELSFCHVSITNNSIFDGIRRRLSIQNNVNPHSESITSSQTRSILILGVDEVPDSFLTTCFAHFNLMKTMDFEGAPIDYIPEEVGNLFHLRYLSLRDTKVEKLPKSIGKLKNLETLDLKRSRVSELPVEISGLSKLRYLVAYFENNDIKYNIHFRRAVKIHSGIRCLQSLEKLFNIEANNDAVIAELGSLGQLRKLAICKLKRENGITFCTTLKKMSHLRSLLISATSEEEFLGLQLMSTPLPLLQSLCLRGRLEKLPEWIPQLKSIVRIHLSWSRLMDDPFKVLQALPNLMYVLLHDGYEGEQLHIEGGGFLKLKYLVFRNLRGLKRLIIEEGSLPLLEKLEIGSCPLLKEVPFGIHHLKSLKQLEFRDMPREFVLSLQPNEGLHFSKVKHIPTVEFLVRSLSADVLLAANHNLLQMPNVSRIFKCQIRQDTVLFSINQNISS</sequence>
<dbReference type="PRINTS" id="PR00364">
    <property type="entry name" value="DISEASERSIST"/>
</dbReference>
<evidence type="ECO:0000259" key="4">
    <source>
        <dbReference type="Pfam" id="PF00931"/>
    </source>
</evidence>
<dbReference type="EMBL" id="OIVN01001623">
    <property type="protein sequence ID" value="SPC95951.1"/>
    <property type="molecule type" value="Genomic_DNA"/>
</dbReference>
<dbReference type="InterPro" id="IPR027417">
    <property type="entry name" value="P-loop_NTPase"/>
</dbReference>
<evidence type="ECO:0000259" key="5">
    <source>
        <dbReference type="Pfam" id="PF18052"/>
    </source>
</evidence>
<accession>A0A2N9G9R0</accession>
<evidence type="ECO:0000313" key="8">
    <source>
        <dbReference type="EMBL" id="SPC95951.1"/>
    </source>
</evidence>
<evidence type="ECO:0008006" key="9">
    <source>
        <dbReference type="Google" id="ProtNLM"/>
    </source>
</evidence>
<feature type="domain" description="Disease resistance protein winged helix" evidence="6">
    <location>
        <begin position="433"/>
        <end position="502"/>
    </location>
</feature>
<dbReference type="InterPro" id="IPR044974">
    <property type="entry name" value="Disease_R_plants"/>
</dbReference>
<dbReference type="InterPro" id="IPR041118">
    <property type="entry name" value="Rx_N"/>
</dbReference>
<dbReference type="InterPro" id="IPR032675">
    <property type="entry name" value="LRR_dom_sf"/>
</dbReference>
<dbReference type="InterPro" id="IPR055414">
    <property type="entry name" value="LRR_R13L4/SHOC2-like"/>
</dbReference>
<dbReference type="SUPFAM" id="SSF52540">
    <property type="entry name" value="P-loop containing nucleoside triphosphate hydrolases"/>
    <property type="match status" value="1"/>
</dbReference>
<dbReference type="Pfam" id="PF23598">
    <property type="entry name" value="LRR_14"/>
    <property type="match status" value="1"/>
</dbReference>
<dbReference type="FunFam" id="3.40.50.300:FF:001091">
    <property type="entry name" value="Probable disease resistance protein At1g61300"/>
    <property type="match status" value="1"/>
</dbReference>
<dbReference type="Gene3D" id="1.10.8.430">
    <property type="entry name" value="Helical domain of apoptotic protease-activating factors"/>
    <property type="match status" value="1"/>
</dbReference>
<dbReference type="InterPro" id="IPR038005">
    <property type="entry name" value="RX-like_CC"/>
</dbReference>
<proteinExistence type="predicted"/>
<name>A0A2N9G9R0_FAGSY</name>
<organism evidence="8">
    <name type="scientific">Fagus sylvatica</name>
    <name type="common">Beechnut</name>
    <dbReference type="NCBI Taxonomy" id="28930"/>
    <lineage>
        <taxon>Eukaryota</taxon>
        <taxon>Viridiplantae</taxon>
        <taxon>Streptophyta</taxon>
        <taxon>Embryophyta</taxon>
        <taxon>Tracheophyta</taxon>
        <taxon>Spermatophyta</taxon>
        <taxon>Magnoliopsida</taxon>
        <taxon>eudicotyledons</taxon>
        <taxon>Gunneridae</taxon>
        <taxon>Pentapetalae</taxon>
        <taxon>rosids</taxon>
        <taxon>fabids</taxon>
        <taxon>Fagales</taxon>
        <taxon>Fagaceae</taxon>
        <taxon>Fagus</taxon>
    </lineage>
</organism>
<dbReference type="CDD" id="cd14798">
    <property type="entry name" value="RX-CC_like"/>
    <property type="match status" value="1"/>
</dbReference>
<evidence type="ECO:0000259" key="7">
    <source>
        <dbReference type="Pfam" id="PF23598"/>
    </source>
</evidence>
<dbReference type="Pfam" id="PF23559">
    <property type="entry name" value="WHD_DRP"/>
    <property type="match status" value="1"/>
</dbReference>
<reference evidence="8" key="1">
    <citation type="submission" date="2018-02" db="EMBL/GenBank/DDBJ databases">
        <authorList>
            <person name="Cohen D.B."/>
            <person name="Kent A.D."/>
        </authorList>
    </citation>
    <scope>NUCLEOTIDE SEQUENCE</scope>
</reference>
<dbReference type="InterPro" id="IPR002182">
    <property type="entry name" value="NB-ARC"/>
</dbReference>
<keyword evidence="2" id="KW-0547">Nucleotide-binding</keyword>
<dbReference type="SUPFAM" id="SSF52058">
    <property type="entry name" value="L domain-like"/>
    <property type="match status" value="1"/>
</dbReference>
<dbReference type="PANTHER" id="PTHR23155:SF1052">
    <property type="entry name" value="DISEASE RESISTANCE PROTEIN RPM1"/>
    <property type="match status" value="1"/>
</dbReference>